<evidence type="ECO:0000256" key="1">
    <source>
        <dbReference type="ARBA" id="ARBA00013017"/>
    </source>
</evidence>
<dbReference type="InterPro" id="IPR013766">
    <property type="entry name" value="Thioredoxin_domain"/>
</dbReference>
<evidence type="ECO:0000256" key="3">
    <source>
        <dbReference type="ARBA" id="ARBA00022559"/>
    </source>
</evidence>
<dbReference type="Gramene" id="EME32265">
    <property type="protein sequence ID" value="EME32265"/>
    <property type="gene ID" value="Gasu_06740"/>
</dbReference>
<evidence type="ECO:0000256" key="9">
    <source>
        <dbReference type="ARBA" id="ARBA00023157"/>
    </source>
</evidence>
<dbReference type="OrthoDB" id="338622at2759"/>
<evidence type="ECO:0000259" key="16">
    <source>
        <dbReference type="PROSITE" id="PS51352"/>
    </source>
</evidence>
<organism evidence="17 18">
    <name type="scientific">Galdieria sulphuraria</name>
    <name type="common">Red alga</name>
    <dbReference type="NCBI Taxonomy" id="130081"/>
    <lineage>
        <taxon>Eukaryota</taxon>
        <taxon>Rhodophyta</taxon>
        <taxon>Bangiophyceae</taxon>
        <taxon>Galdieriales</taxon>
        <taxon>Galdieriaceae</taxon>
        <taxon>Galdieria</taxon>
    </lineage>
</organism>
<dbReference type="InterPro" id="IPR036249">
    <property type="entry name" value="Thioredoxin-like_sf"/>
</dbReference>
<dbReference type="PANTHER" id="PTHR42801">
    <property type="entry name" value="THIOREDOXIN-DEPENDENT PEROXIDE REDUCTASE"/>
    <property type="match status" value="1"/>
</dbReference>
<evidence type="ECO:0000256" key="5">
    <source>
        <dbReference type="ARBA" id="ARBA00022862"/>
    </source>
</evidence>
<dbReference type="EMBL" id="KB454487">
    <property type="protein sequence ID" value="EME32265.1"/>
    <property type="molecule type" value="Genomic_DNA"/>
</dbReference>
<dbReference type="STRING" id="130081.M2X6X8"/>
<evidence type="ECO:0000256" key="12">
    <source>
        <dbReference type="ARBA" id="ARBA00038489"/>
    </source>
</evidence>
<sequence length="204" mass="23429">MAFVRAIILQNSYIFRRHLCSFKCCRVRNFSLKTLRNQDSKHFSSQRNFHTSFLNMVKEGEAAPDFSLKDQDGNNVRLSDFKGKKAVILYFYPKDDTPGCTKQALCFREAIEDFAQLGAEVIGVSSDQDHRKFVEKYKLPFKLLSDEGSKVRKLYEVPSTFGILPGRVTYVIDRQGIVKKIYNNQFRSELHVEEAKKALKAGGN</sequence>
<keyword evidence="6" id="KW-0809">Transit peptide</keyword>
<gene>
    <name evidence="17" type="ORF">Gasu_06740</name>
</gene>
<dbReference type="GO" id="GO:0034599">
    <property type="term" value="P:cellular response to oxidative stress"/>
    <property type="evidence" value="ECO:0007669"/>
    <property type="project" value="TreeGrafter"/>
</dbReference>
<evidence type="ECO:0000256" key="14">
    <source>
        <dbReference type="ARBA" id="ARBA00046272"/>
    </source>
</evidence>
<dbReference type="PROSITE" id="PS51352">
    <property type="entry name" value="THIOREDOXIN_2"/>
    <property type="match status" value="1"/>
</dbReference>
<name>M2X6X8_GALSU</name>
<keyword evidence="3 17" id="KW-0575">Peroxidase</keyword>
<dbReference type="RefSeq" id="XP_005708785.1">
    <property type="nucleotide sequence ID" value="XM_005708728.1"/>
</dbReference>
<dbReference type="GO" id="GO:0008379">
    <property type="term" value="F:thioredoxin peroxidase activity"/>
    <property type="evidence" value="ECO:0007669"/>
    <property type="project" value="TreeGrafter"/>
</dbReference>
<evidence type="ECO:0000256" key="15">
    <source>
        <dbReference type="ARBA" id="ARBA00049091"/>
    </source>
</evidence>
<dbReference type="Gene3D" id="3.40.30.10">
    <property type="entry name" value="Glutaredoxin"/>
    <property type="match status" value="1"/>
</dbReference>
<dbReference type="OMA" id="ISTHCFQ"/>
<dbReference type="GO" id="GO:0009534">
    <property type="term" value="C:chloroplast thylakoid"/>
    <property type="evidence" value="ECO:0007669"/>
    <property type="project" value="UniProtKB-SubCell"/>
</dbReference>
<dbReference type="EC" id="1.11.1.24" evidence="1"/>
<keyword evidence="7 17" id="KW-0560">Oxidoreductase</keyword>
<proteinExistence type="inferred from homology"/>
<keyword evidence="18" id="KW-1185">Reference proteome</keyword>
<evidence type="ECO:0000256" key="6">
    <source>
        <dbReference type="ARBA" id="ARBA00022946"/>
    </source>
</evidence>
<comment type="catalytic activity">
    <reaction evidence="15">
        <text>a hydroperoxide + [thioredoxin]-dithiol = an alcohol + [thioredoxin]-disulfide + H2O</text>
        <dbReference type="Rhea" id="RHEA:62620"/>
        <dbReference type="Rhea" id="RHEA-COMP:10698"/>
        <dbReference type="Rhea" id="RHEA-COMP:10700"/>
        <dbReference type="ChEBI" id="CHEBI:15377"/>
        <dbReference type="ChEBI" id="CHEBI:29950"/>
        <dbReference type="ChEBI" id="CHEBI:30879"/>
        <dbReference type="ChEBI" id="CHEBI:35924"/>
        <dbReference type="ChEBI" id="CHEBI:50058"/>
        <dbReference type="EC" id="1.11.1.24"/>
    </reaction>
</comment>
<evidence type="ECO:0000256" key="13">
    <source>
        <dbReference type="ARBA" id="ARBA00042163"/>
    </source>
</evidence>
<dbReference type="eggNOG" id="KOG0855">
    <property type="taxonomic scope" value="Eukaryota"/>
</dbReference>
<feature type="domain" description="Thioredoxin" evidence="16">
    <location>
        <begin position="57"/>
        <end position="204"/>
    </location>
</feature>
<evidence type="ECO:0000313" key="18">
    <source>
        <dbReference type="Proteomes" id="UP000030680"/>
    </source>
</evidence>
<dbReference type="AlphaFoldDB" id="M2X6X8"/>
<accession>M2X6X8</accession>
<keyword evidence="4" id="KW-0934">Plastid</keyword>
<reference evidence="18" key="1">
    <citation type="journal article" date="2013" name="Science">
        <title>Gene transfer from bacteria and archaea facilitated evolution of an extremophilic eukaryote.</title>
        <authorList>
            <person name="Schonknecht G."/>
            <person name="Chen W.H."/>
            <person name="Ternes C.M."/>
            <person name="Barbier G.G."/>
            <person name="Shrestha R.P."/>
            <person name="Stanke M."/>
            <person name="Brautigam A."/>
            <person name="Baker B.J."/>
            <person name="Banfield J.F."/>
            <person name="Garavito R.M."/>
            <person name="Carr K."/>
            <person name="Wilkerson C."/>
            <person name="Rensing S.A."/>
            <person name="Gagneul D."/>
            <person name="Dickenson N.E."/>
            <person name="Oesterhelt C."/>
            <person name="Lercher M.J."/>
            <person name="Weber A.P."/>
        </authorList>
    </citation>
    <scope>NUCLEOTIDE SEQUENCE [LARGE SCALE GENOMIC DNA]</scope>
    <source>
        <strain evidence="18">074W</strain>
    </source>
</reference>
<keyword evidence="2" id="KW-0150">Chloroplast</keyword>
<evidence type="ECO:0000256" key="7">
    <source>
        <dbReference type="ARBA" id="ARBA00023002"/>
    </source>
</evidence>
<dbReference type="CDD" id="cd03017">
    <property type="entry name" value="PRX_BCP"/>
    <property type="match status" value="1"/>
</dbReference>
<dbReference type="InterPro" id="IPR000866">
    <property type="entry name" value="AhpC/TSA"/>
</dbReference>
<dbReference type="Pfam" id="PF00578">
    <property type="entry name" value="AhpC-TSA"/>
    <property type="match status" value="1"/>
</dbReference>
<evidence type="ECO:0000256" key="10">
    <source>
        <dbReference type="ARBA" id="ARBA00023284"/>
    </source>
</evidence>
<evidence type="ECO:0000256" key="11">
    <source>
        <dbReference type="ARBA" id="ARBA00032824"/>
    </source>
</evidence>
<dbReference type="KEGG" id="gsl:Gasu_06740"/>
<protein>
    <recommendedName>
        <fullName evidence="1">thioredoxin-dependent peroxiredoxin</fullName>
        <ecNumber evidence="1">1.11.1.24</ecNumber>
    </recommendedName>
    <alternativeName>
        <fullName evidence="11">Thioredoxin peroxidase</fullName>
    </alternativeName>
    <alternativeName>
        <fullName evidence="13">Thioredoxin-dependent peroxiredoxin Q</fullName>
    </alternativeName>
</protein>
<keyword evidence="8" id="KW-0793">Thylakoid</keyword>
<keyword evidence="9" id="KW-1015">Disulfide bond</keyword>
<dbReference type="Proteomes" id="UP000030680">
    <property type="component" value="Unassembled WGS sequence"/>
</dbReference>
<comment type="subcellular location">
    <subcellularLocation>
        <location evidence="14">Plastid</location>
        <location evidence="14">Chloroplast thylakoid</location>
    </subcellularLocation>
</comment>
<comment type="similarity">
    <text evidence="12">Belongs to the peroxiredoxin family. BCP/PrxQ subfamily.</text>
</comment>
<dbReference type="FunFam" id="3.40.30.10:FF:000122">
    <property type="entry name" value="Peroxiredoxin Q chloroplastic"/>
    <property type="match status" value="1"/>
</dbReference>
<evidence type="ECO:0000256" key="8">
    <source>
        <dbReference type="ARBA" id="ARBA00023078"/>
    </source>
</evidence>
<evidence type="ECO:0000256" key="4">
    <source>
        <dbReference type="ARBA" id="ARBA00022640"/>
    </source>
</evidence>
<dbReference type="SUPFAM" id="SSF52833">
    <property type="entry name" value="Thioredoxin-like"/>
    <property type="match status" value="1"/>
</dbReference>
<evidence type="ECO:0000313" key="17">
    <source>
        <dbReference type="EMBL" id="EME32265.1"/>
    </source>
</evidence>
<dbReference type="GeneID" id="17090857"/>
<keyword evidence="10" id="KW-0676">Redox-active center</keyword>
<dbReference type="PANTHER" id="PTHR42801:SF4">
    <property type="entry name" value="AHPC_TSA FAMILY PROTEIN"/>
    <property type="match status" value="1"/>
</dbReference>
<dbReference type="GO" id="GO:0045454">
    <property type="term" value="P:cell redox homeostasis"/>
    <property type="evidence" value="ECO:0007669"/>
    <property type="project" value="TreeGrafter"/>
</dbReference>
<evidence type="ECO:0000256" key="2">
    <source>
        <dbReference type="ARBA" id="ARBA00022528"/>
    </source>
</evidence>
<dbReference type="InterPro" id="IPR050924">
    <property type="entry name" value="Peroxiredoxin_BCP/PrxQ"/>
</dbReference>
<keyword evidence="5" id="KW-0049">Antioxidant</keyword>